<dbReference type="InterPro" id="IPR015273">
    <property type="entry name" value="Cys-tRNA-synt_Ia_DALR"/>
</dbReference>
<comment type="subunit">
    <text evidence="3 12">Monomer.</text>
</comment>
<dbReference type="Gene3D" id="1.20.120.1910">
    <property type="entry name" value="Cysteine-tRNA ligase, C-terminal anti-codon recognition domain"/>
    <property type="match status" value="1"/>
</dbReference>
<keyword evidence="7 12" id="KW-0547">Nucleotide-binding</keyword>
<dbReference type="PRINTS" id="PR00983">
    <property type="entry name" value="TRNASYNTHCYS"/>
</dbReference>
<dbReference type="SUPFAM" id="SSF52374">
    <property type="entry name" value="Nucleotidylyl transferase"/>
    <property type="match status" value="1"/>
</dbReference>
<feature type="short sequence motif" description="'HIGH' region" evidence="12">
    <location>
        <begin position="31"/>
        <end position="41"/>
    </location>
</feature>
<dbReference type="InterPro" id="IPR056411">
    <property type="entry name" value="CysS_C"/>
</dbReference>
<evidence type="ECO:0000256" key="4">
    <source>
        <dbReference type="ARBA" id="ARBA00022490"/>
    </source>
</evidence>
<organism evidence="14 15">
    <name type="scientific">Dokdonella ginsengisoli</name>
    <dbReference type="NCBI Taxonomy" id="363846"/>
    <lineage>
        <taxon>Bacteria</taxon>
        <taxon>Pseudomonadati</taxon>
        <taxon>Pseudomonadota</taxon>
        <taxon>Gammaproteobacteria</taxon>
        <taxon>Lysobacterales</taxon>
        <taxon>Rhodanobacteraceae</taxon>
        <taxon>Dokdonella</taxon>
    </lineage>
</organism>
<evidence type="ECO:0000256" key="3">
    <source>
        <dbReference type="ARBA" id="ARBA00011245"/>
    </source>
</evidence>
<feature type="binding site" evidence="12">
    <location>
        <position position="270"/>
    </location>
    <ligand>
        <name>ATP</name>
        <dbReference type="ChEBI" id="CHEBI:30616"/>
    </ligand>
</feature>
<evidence type="ECO:0000256" key="10">
    <source>
        <dbReference type="ARBA" id="ARBA00022917"/>
    </source>
</evidence>
<dbReference type="PANTHER" id="PTHR10890:SF3">
    <property type="entry name" value="CYSTEINE--TRNA LIGASE, CYTOPLASMIC"/>
    <property type="match status" value="1"/>
</dbReference>
<evidence type="ECO:0000256" key="7">
    <source>
        <dbReference type="ARBA" id="ARBA00022741"/>
    </source>
</evidence>
<evidence type="ECO:0000256" key="5">
    <source>
        <dbReference type="ARBA" id="ARBA00022598"/>
    </source>
</evidence>
<dbReference type="InterPro" id="IPR024909">
    <property type="entry name" value="Cys-tRNA/MSH_ligase"/>
</dbReference>
<dbReference type="Pfam" id="PF01406">
    <property type="entry name" value="tRNA-synt_1e"/>
    <property type="match status" value="1"/>
</dbReference>
<feature type="domain" description="Cysteinyl-tRNA synthetase class Ia DALR" evidence="13">
    <location>
        <begin position="340"/>
        <end position="399"/>
    </location>
</feature>
<evidence type="ECO:0000313" key="14">
    <source>
        <dbReference type="EMBL" id="MFC4821882.1"/>
    </source>
</evidence>
<keyword evidence="4 12" id="KW-0963">Cytoplasm</keyword>
<keyword evidence="15" id="KW-1185">Reference proteome</keyword>
<keyword evidence="6 12" id="KW-0479">Metal-binding</keyword>
<comment type="cofactor">
    <cofactor evidence="12">
        <name>Zn(2+)</name>
        <dbReference type="ChEBI" id="CHEBI:29105"/>
    </cofactor>
    <text evidence="12">Binds 1 zinc ion per subunit.</text>
</comment>
<keyword evidence="10 12" id="KW-0648">Protein biosynthesis</keyword>
<keyword evidence="11 12" id="KW-0030">Aminoacyl-tRNA synthetase</keyword>
<gene>
    <name evidence="12 14" type="primary">cysS</name>
    <name evidence="14" type="ORF">ACFO6Q_16265</name>
</gene>
<proteinExistence type="inferred from homology"/>
<dbReference type="PANTHER" id="PTHR10890">
    <property type="entry name" value="CYSTEINYL-TRNA SYNTHETASE"/>
    <property type="match status" value="1"/>
</dbReference>
<dbReference type="InterPro" id="IPR009080">
    <property type="entry name" value="tRNAsynth_Ia_anticodon-bd"/>
</dbReference>
<evidence type="ECO:0000256" key="8">
    <source>
        <dbReference type="ARBA" id="ARBA00022833"/>
    </source>
</evidence>
<dbReference type="SMART" id="SM00840">
    <property type="entry name" value="DALR_2"/>
    <property type="match status" value="1"/>
</dbReference>
<reference evidence="15" key="1">
    <citation type="journal article" date="2019" name="Int. J. Syst. Evol. Microbiol.">
        <title>The Global Catalogue of Microorganisms (GCM) 10K type strain sequencing project: providing services to taxonomists for standard genome sequencing and annotation.</title>
        <authorList>
            <consortium name="The Broad Institute Genomics Platform"/>
            <consortium name="The Broad Institute Genome Sequencing Center for Infectious Disease"/>
            <person name="Wu L."/>
            <person name="Ma J."/>
        </authorList>
    </citation>
    <scope>NUCLEOTIDE SEQUENCE [LARGE SCALE GENOMIC DNA]</scope>
    <source>
        <strain evidence="15">CCUG 30340</strain>
    </source>
</reference>
<evidence type="ECO:0000313" key="15">
    <source>
        <dbReference type="Proteomes" id="UP001595886"/>
    </source>
</evidence>
<feature type="binding site" evidence="12">
    <location>
        <position position="209"/>
    </location>
    <ligand>
        <name>Zn(2+)</name>
        <dbReference type="ChEBI" id="CHEBI:29105"/>
    </ligand>
</feature>
<comment type="caution">
    <text evidence="14">The sequence shown here is derived from an EMBL/GenBank/DDBJ whole genome shotgun (WGS) entry which is preliminary data.</text>
</comment>
<accession>A0ABV9QXP6</accession>
<evidence type="ECO:0000256" key="12">
    <source>
        <dbReference type="HAMAP-Rule" id="MF_00041"/>
    </source>
</evidence>
<dbReference type="SUPFAM" id="SSF47323">
    <property type="entry name" value="Anticodon-binding domain of a subclass of class I aminoacyl-tRNA synthetases"/>
    <property type="match status" value="1"/>
</dbReference>
<keyword evidence="9 12" id="KW-0067">ATP-binding</keyword>
<feature type="binding site" evidence="12">
    <location>
        <position position="234"/>
    </location>
    <ligand>
        <name>Zn(2+)</name>
        <dbReference type="ChEBI" id="CHEBI:29105"/>
    </ligand>
</feature>
<sequence>MPLRLHNSLTRRTEDFVPTDPNRVTMYVCGPTVYNYVHIGNARPPVVFGLLARLLKRHYPKVVYARNITDVDDKINAAAKEAGVPIERITGRYTDAYRDDMARLGADVPDVVPHATAHIGEIVAMCERLIASGHAYAAEGHVLFDVATFDDYGRLSGRSTDDMIAGARVEVAPYKKNPADFVLWKPSTPDLPGWDSPWGRGRPGWHIECSAMAEKHLGETIDIHAGGNDLMFPHHENEIAQSTCAHGGKTFARYWLHNGMLTFDGRKMSKSLGNVLVLHELLEQHPAEVLRFLLLKAHYRQPLDWSDTALQQARATLDGWYNLLRDLADVPAGPAAAADDVEAALLDDLNTPAAFAVLARLADAARAAKAPEERSAAKAALLAGGELLGLLQQDPEAWFKQAVGVELDVAEIERLVAARTTAKQARDFQESDRLRDQLLGLGVVVEDTPQGPRWKFVKADERAA</sequence>
<evidence type="ECO:0000256" key="6">
    <source>
        <dbReference type="ARBA" id="ARBA00022723"/>
    </source>
</evidence>
<name>A0ABV9QXP6_9GAMM</name>
<dbReference type="EC" id="6.1.1.16" evidence="12"/>
<dbReference type="HAMAP" id="MF_00041">
    <property type="entry name" value="Cys_tRNA_synth"/>
    <property type="match status" value="1"/>
</dbReference>
<comment type="catalytic activity">
    <reaction evidence="12">
        <text>tRNA(Cys) + L-cysteine + ATP = L-cysteinyl-tRNA(Cys) + AMP + diphosphate</text>
        <dbReference type="Rhea" id="RHEA:17773"/>
        <dbReference type="Rhea" id="RHEA-COMP:9661"/>
        <dbReference type="Rhea" id="RHEA-COMP:9679"/>
        <dbReference type="ChEBI" id="CHEBI:30616"/>
        <dbReference type="ChEBI" id="CHEBI:33019"/>
        <dbReference type="ChEBI" id="CHEBI:35235"/>
        <dbReference type="ChEBI" id="CHEBI:78442"/>
        <dbReference type="ChEBI" id="CHEBI:78517"/>
        <dbReference type="ChEBI" id="CHEBI:456215"/>
        <dbReference type="EC" id="6.1.1.16"/>
    </reaction>
</comment>
<dbReference type="GO" id="GO:0004817">
    <property type="term" value="F:cysteine-tRNA ligase activity"/>
    <property type="evidence" value="ECO:0007669"/>
    <property type="project" value="UniProtKB-EC"/>
</dbReference>
<evidence type="ECO:0000256" key="1">
    <source>
        <dbReference type="ARBA" id="ARBA00004496"/>
    </source>
</evidence>
<evidence type="ECO:0000256" key="11">
    <source>
        <dbReference type="ARBA" id="ARBA00023146"/>
    </source>
</evidence>
<dbReference type="Gene3D" id="3.40.50.620">
    <property type="entry name" value="HUPs"/>
    <property type="match status" value="1"/>
</dbReference>
<evidence type="ECO:0000256" key="2">
    <source>
        <dbReference type="ARBA" id="ARBA00005594"/>
    </source>
</evidence>
<dbReference type="EMBL" id="JBHSHD010000010">
    <property type="protein sequence ID" value="MFC4821882.1"/>
    <property type="molecule type" value="Genomic_DNA"/>
</dbReference>
<dbReference type="NCBIfam" id="TIGR00435">
    <property type="entry name" value="cysS"/>
    <property type="match status" value="1"/>
</dbReference>
<feature type="short sequence motif" description="'KMSKS' region" evidence="12">
    <location>
        <begin position="267"/>
        <end position="271"/>
    </location>
</feature>
<comment type="subcellular location">
    <subcellularLocation>
        <location evidence="1 12">Cytoplasm</location>
    </subcellularLocation>
</comment>
<dbReference type="Pfam" id="PF23493">
    <property type="entry name" value="CysS_C"/>
    <property type="match status" value="1"/>
</dbReference>
<dbReference type="Proteomes" id="UP001595886">
    <property type="component" value="Unassembled WGS sequence"/>
</dbReference>
<feature type="binding site" evidence="12">
    <location>
        <position position="238"/>
    </location>
    <ligand>
        <name>Zn(2+)</name>
        <dbReference type="ChEBI" id="CHEBI:29105"/>
    </ligand>
</feature>
<protein>
    <recommendedName>
        <fullName evidence="12">Cysteine--tRNA ligase</fullName>
        <ecNumber evidence="12">6.1.1.16</ecNumber>
    </recommendedName>
    <alternativeName>
        <fullName evidence="12">Cysteinyl-tRNA synthetase</fullName>
        <shortName evidence="12">CysRS</shortName>
    </alternativeName>
</protein>
<keyword evidence="8 12" id="KW-0862">Zinc</keyword>
<feature type="binding site" evidence="12">
    <location>
        <position position="29"/>
    </location>
    <ligand>
        <name>Zn(2+)</name>
        <dbReference type="ChEBI" id="CHEBI:29105"/>
    </ligand>
</feature>
<keyword evidence="5 12" id="KW-0436">Ligase</keyword>
<dbReference type="InterPro" id="IPR014729">
    <property type="entry name" value="Rossmann-like_a/b/a_fold"/>
</dbReference>
<evidence type="ECO:0000259" key="13">
    <source>
        <dbReference type="SMART" id="SM00840"/>
    </source>
</evidence>
<dbReference type="CDD" id="cd00672">
    <property type="entry name" value="CysRS_core"/>
    <property type="match status" value="1"/>
</dbReference>
<dbReference type="InterPro" id="IPR032678">
    <property type="entry name" value="tRNA-synt_1_cat_dom"/>
</dbReference>
<dbReference type="Pfam" id="PF09190">
    <property type="entry name" value="DALR_2"/>
    <property type="match status" value="1"/>
</dbReference>
<comment type="similarity">
    <text evidence="2 12">Belongs to the class-I aminoacyl-tRNA synthetase family.</text>
</comment>
<evidence type="ECO:0000256" key="9">
    <source>
        <dbReference type="ARBA" id="ARBA00022840"/>
    </source>
</evidence>
<dbReference type="InterPro" id="IPR015803">
    <property type="entry name" value="Cys-tRNA-ligase"/>
</dbReference>
<dbReference type="RefSeq" id="WP_380022147.1">
    <property type="nucleotide sequence ID" value="NZ_JBHSHD010000010.1"/>
</dbReference>